<dbReference type="Proteomes" id="UP000516093">
    <property type="component" value="Chromosome"/>
</dbReference>
<dbReference type="KEGG" id="hqi:H9L05_04580"/>
<name>A0A7H0GXG1_9BACT</name>
<gene>
    <name evidence="1" type="ORF">H9L05_04580</name>
</gene>
<accession>A0A7H0GXG1</accession>
<evidence type="ECO:0008006" key="3">
    <source>
        <dbReference type="Google" id="ProtNLM"/>
    </source>
</evidence>
<dbReference type="RefSeq" id="WP_187733207.1">
    <property type="nucleotide sequence ID" value="NZ_CP060784.1"/>
</dbReference>
<organism evidence="1 2">
    <name type="scientific">Hymenobacter qilianensis</name>
    <dbReference type="NCBI Taxonomy" id="1385715"/>
    <lineage>
        <taxon>Bacteria</taxon>
        <taxon>Pseudomonadati</taxon>
        <taxon>Bacteroidota</taxon>
        <taxon>Cytophagia</taxon>
        <taxon>Cytophagales</taxon>
        <taxon>Hymenobacteraceae</taxon>
        <taxon>Hymenobacter</taxon>
    </lineage>
</organism>
<dbReference type="EMBL" id="CP060784">
    <property type="protein sequence ID" value="QNP52977.1"/>
    <property type="molecule type" value="Genomic_DNA"/>
</dbReference>
<evidence type="ECO:0000313" key="2">
    <source>
        <dbReference type="Proteomes" id="UP000516093"/>
    </source>
</evidence>
<dbReference type="AlphaFoldDB" id="A0A7H0GXG1"/>
<sequence>MVIITTKKGKAGKPTIGFNAYAGVQNAVDRWDLTNASEWAALSREAYQNAGLTPLASAQNPENFADTDWQDEILRTGTVQDYNLNFSGGSTGENFSTNFLISGAILSRKAPLSEPTLSATRSALTQA</sequence>
<reference evidence="1 2" key="1">
    <citation type="submission" date="2020-08" db="EMBL/GenBank/DDBJ databases">
        <title>Genome sequence of Hymenobacter qilianensis JCM 19763T.</title>
        <authorList>
            <person name="Hyun D.-W."/>
            <person name="Bae J.-W."/>
        </authorList>
    </citation>
    <scope>NUCLEOTIDE SEQUENCE [LARGE SCALE GENOMIC DNA]</scope>
    <source>
        <strain evidence="1 2">JCM 19763</strain>
    </source>
</reference>
<proteinExistence type="predicted"/>
<keyword evidence="2" id="KW-1185">Reference proteome</keyword>
<evidence type="ECO:0000313" key="1">
    <source>
        <dbReference type="EMBL" id="QNP52977.1"/>
    </source>
</evidence>
<protein>
    <recommendedName>
        <fullName evidence="3">TonB-dependent receptor</fullName>
    </recommendedName>
</protein>